<evidence type="ECO:0000313" key="1">
    <source>
        <dbReference type="EMBL" id="SIT35633.1"/>
    </source>
</evidence>
<protein>
    <submittedName>
        <fullName evidence="1">Uncharacterized protein</fullName>
    </submittedName>
</protein>
<dbReference type="EMBL" id="CYGX02000005">
    <property type="protein sequence ID" value="SIT35633.1"/>
    <property type="molecule type" value="Genomic_DNA"/>
</dbReference>
<keyword evidence="2" id="KW-1185">Reference proteome</keyword>
<dbReference type="AlphaFoldDB" id="A0A1N7RKJ8"/>
<dbReference type="STRING" id="1247936.BN2475_50136"/>
<dbReference type="Proteomes" id="UP000187012">
    <property type="component" value="Unassembled WGS sequence"/>
</dbReference>
<gene>
    <name evidence="1" type="ORF">BN2475_50136</name>
</gene>
<proteinExistence type="predicted"/>
<accession>A0A1N7RKJ8</accession>
<reference evidence="1 2" key="1">
    <citation type="submission" date="2016-12" db="EMBL/GenBank/DDBJ databases">
        <authorList>
            <person name="Song W.-J."/>
            <person name="Kurnit D.M."/>
        </authorList>
    </citation>
    <scope>NUCLEOTIDE SEQUENCE [LARGE SCALE GENOMIC DNA]</scope>
    <source>
        <strain evidence="1 2">STM7296</strain>
    </source>
</reference>
<organism evidence="1 2">
    <name type="scientific">Paraburkholderia ribeironis</name>
    <dbReference type="NCBI Taxonomy" id="1247936"/>
    <lineage>
        <taxon>Bacteria</taxon>
        <taxon>Pseudomonadati</taxon>
        <taxon>Pseudomonadota</taxon>
        <taxon>Betaproteobacteria</taxon>
        <taxon>Burkholderiales</taxon>
        <taxon>Burkholderiaceae</taxon>
        <taxon>Paraburkholderia</taxon>
    </lineage>
</organism>
<sequence length="63" mass="6781">MGSNRKVSCVECSTDAGVAERSKALVCKTSDNVHVGWNPATCSMFQLRHGLTVTKFAVLMVHA</sequence>
<evidence type="ECO:0000313" key="2">
    <source>
        <dbReference type="Proteomes" id="UP000187012"/>
    </source>
</evidence>
<name>A0A1N7RKJ8_9BURK</name>